<feature type="domain" description="Protein kinase" evidence="2">
    <location>
        <begin position="1"/>
        <end position="271"/>
    </location>
</feature>
<feature type="compositionally biased region" description="Polar residues" evidence="1">
    <location>
        <begin position="589"/>
        <end position="600"/>
    </location>
</feature>
<dbReference type="AlphaFoldDB" id="A0A0A1TUE7"/>
<feature type="compositionally biased region" description="Low complexity" evidence="1">
    <location>
        <begin position="601"/>
        <end position="635"/>
    </location>
</feature>
<dbReference type="SUPFAM" id="SSF56112">
    <property type="entry name" value="Protein kinase-like (PK-like)"/>
    <property type="match status" value="1"/>
</dbReference>
<dbReference type="GO" id="GO:0004672">
    <property type="term" value="F:protein kinase activity"/>
    <property type="evidence" value="ECO:0007669"/>
    <property type="project" value="InterPro"/>
</dbReference>
<dbReference type="EMBL" id="KB207254">
    <property type="protein sequence ID" value="ELP83623.1"/>
    <property type="molecule type" value="Genomic_DNA"/>
</dbReference>
<reference evidence="3 4" key="1">
    <citation type="submission" date="2012-10" db="EMBL/GenBank/DDBJ databases">
        <authorList>
            <person name="Zafar N."/>
            <person name="Inman J."/>
            <person name="Hall N."/>
            <person name="Lorenzi H."/>
            <person name="Caler E."/>
        </authorList>
    </citation>
    <scope>NUCLEOTIDE SEQUENCE [LARGE SCALE GENOMIC DNA]</scope>
    <source>
        <strain evidence="3 4">IP1</strain>
    </source>
</reference>
<accession>A0A0A1TUE7</accession>
<dbReference type="InterPro" id="IPR011989">
    <property type="entry name" value="ARM-like"/>
</dbReference>
<dbReference type="KEGG" id="eiv:EIN_417020"/>
<keyword evidence="4" id="KW-1185">Reference proteome</keyword>
<name>A0A0A1TUE7_ENTIV</name>
<evidence type="ECO:0000313" key="4">
    <source>
        <dbReference type="Proteomes" id="UP000014680"/>
    </source>
</evidence>
<proteinExistence type="predicted"/>
<feature type="region of interest" description="Disordered" evidence="1">
    <location>
        <begin position="589"/>
        <end position="705"/>
    </location>
</feature>
<dbReference type="GeneID" id="14882597"/>
<dbReference type="PROSITE" id="PS50011">
    <property type="entry name" value="PROTEIN_KINASE_DOM"/>
    <property type="match status" value="1"/>
</dbReference>
<dbReference type="InterPro" id="IPR051177">
    <property type="entry name" value="CIK-Related_Protein"/>
</dbReference>
<dbReference type="OrthoDB" id="447103at2759"/>
<sequence>MNFFKNIFNDPKNEIQKTVMGDPFETKNQIQSINTSTIQCDVFTSVRKIDRTKGTTFVYETNFYKSSKQLNFPQLMEKKLKTLSFKALPKILEVNETGNKVQITTEEMFPIADKITEIRKKPDLLIWAVYNVVRSVDYLHSKNLLHGNVKPQSLYVTKSLEVKLFGFEYLSEFSGIANSPFECRMQTDPQILDDVYLPPDPSNYRQNVQGVDSWGVAAVMCYLFGTNITKKSMVATSPSIPMELTSFHKSINSVNHTERQNVAMMLTLPFITQNRFLAILNTLENFSTVDAFVRESFLRNMASQFDTLPPTFRQYKLLEAFLSIMKDGRNEAVAVVEPAMRLTSSISQEDFDSDVQPTIKILLQTGSPVVKSAMLAQASLYVNKLPENIVGGYLYPMLSSSMQTTSTGSMKDAAVRSLVCLAPKLPDSTLNGEVFNFLLNTLNDAESIVRINTVVCIGKIACYFKAEKKGKLIASAFSRSMKDGVADMKKAATIMVSQNKYAIDPSVCAKDVVPYLSLALVDLDPQIRRAAIECWDVVAITVKEYALTLDNPSYIPKYPKEGENIGLRVGGTTQVMGQADIFSGESTTFTPQSAAQVPNNTPASTQQSTSPSTPSSSQSAPPQQQKTQPQKPKPAVKADDWDSWAASFEQQTKSKQPQIAATAYNPAKQAQPKPQAKKPTTKSNNDWGFDYDSGASGSSAMPSFI</sequence>
<feature type="compositionally biased region" description="Polar residues" evidence="1">
    <location>
        <begin position="695"/>
        <end position="705"/>
    </location>
</feature>
<feature type="compositionally biased region" description="Polar residues" evidence="1">
    <location>
        <begin position="648"/>
        <end position="659"/>
    </location>
</feature>
<gene>
    <name evidence="3" type="ORF">EIN_417020</name>
</gene>
<dbReference type="RefSeq" id="XP_004182969.1">
    <property type="nucleotide sequence ID" value="XM_004182921.1"/>
</dbReference>
<organism evidence="3 4">
    <name type="scientific">Entamoeba invadens IP1</name>
    <dbReference type="NCBI Taxonomy" id="370355"/>
    <lineage>
        <taxon>Eukaryota</taxon>
        <taxon>Amoebozoa</taxon>
        <taxon>Evosea</taxon>
        <taxon>Archamoebae</taxon>
        <taxon>Mastigamoebida</taxon>
        <taxon>Entamoebidae</taxon>
        <taxon>Entamoeba</taxon>
    </lineage>
</organism>
<dbReference type="InterPro" id="IPR016024">
    <property type="entry name" value="ARM-type_fold"/>
</dbReference>
<dbReference type="InterPro" id="IPR011009">
    <property type="entry name" value="Kinase-like_dom_sf"/>
</dbReference>
<dbReference type="VEuPathDB" id="AmoebaDB:EIN_417020"/>
<dbReference type="PANTHER" id="PTHR12984:SF3">
    <property type="entry name" value="N-TERMINAL KINASE-LIKE PROTEIN"/>
    <property type="match status" value="1"/>
</dbReference>
<dbReference type="Proteomes" id="UP000014680">
    <property type="component" value="Unassembled WGS sequence"/>
</dbReference>
<dbReference type="SUPFAM" id="SSF48371">
    <property type="entry name" value="ARM repeat"/>
    <property type="match status" value="1"/>
</dbReference>
<dbReference type="Gene3D" id="1.10.510.10">
    <property type="entry name" value="Transferase(Phosphotransferase) domain 1"/>
    <property type="match status" value="1"/>
</dbReference>
<evidence type="ECO:0000259" key="2">
    <source>
        <dbReference type="PROSITE" id="PS50011"/>
    </source>
</evidence>
<dbReference type="OMA" id="EFVVSWG"/>
<dbReference type="InterPro" id="IPR000719">
    <property type="entry name" value="Prot_kinase_dom"/>
</dbReference>
<evidence type="ECO:0000256" key="1">
    <source>
        <dbReference type="SAM" id="MobiDB-lite"/>
    </source>
</evidence>
<dbReference type="GO" id="GO:0005524">
    <property type="term" value="F:ATP binding"/>
    <property type="evidence" value="ECO:0007669"/>
    <property type="project" value="InterPro"/>
</dbReference>
<dbReference type="PANTHER" id="PTHR12984">
    <property type="entry name" value="SCY1-RELATED S/T PROTEIN KINASE-LIKE"/>
    <property type="match status" value="1"/>
</dbReference>
<dbReference type="Gene3D" id="1.25.10.10">
    <property type="entry name" value="Leucine-rich Repeat Variant"/>
    <property type="match status" value="1"/>
</dbReference>
<protein>
    <recommendedName>
        <fullName evidence="2">Protein kinase domain-containing protein</fullName>
    </recommendedName>
</protein>
<evidence type="ECO:0000313" key="3">
    <source>
        <dbReference type="EMBL" id="ELP83623.1"/>
    </source>
</evidence>